<organism evidence="7 8">
    <name type="scientific">Rubripirellula amarantea</name>
    <dbReference type="NCBI Taxonomy" id="2527999"/>
    <lineage>
        <taxon>Bacteria</taxon>
        <taxon>Pseudomonadati</taxon>
        <taxon>Planctomycetota</taxon>
        <taxon>Planctomycetia</taxon>
        <taxon>Pirellulales</taxon>
        <taxon>Pirellulaceae</taxon>
        <taxon>Rubripirellula</taxon>
    </lineage>
</organism>
<evidence type="ECO:0000256" key="4">
    <source>
        <dbReference type="ARBA" id="ARBA00023136"/>
    </source>
</evidence>
<accession>A0A5C5WVP1</accession>
<dbReference type="Gene3D" id="1.20.1600.10">
    <property type="entry name" value="Outer membrane efflux proteins (OEP)"/>
    <property type="match status" value="1"/>
</dbReference>
<proteinExistence type="predicted"/>
<comment type="subcellular location">
    <subcellularLocation>
        <location evidence="1">Cell outer membrane</location>
    </subcellularLocation>
</comment>
<feature type="region of interest" description="Disordered" evidence="6">
    <location>
        <begin position="51"/>
        <end position="85"/>
    </location>
</feature>
<evidence type="ECO:0000313" key="8">
    <source>
        <dbReference type="Proteomes" id="UP000316598"/>
    </source>
</evidence>
<keyword evidence="8" id="KW-1185">Reference proteome</keyword>
<reference evidence="7 8" key="1">
    <citation type="submission" date="2019-02" db="EMBL/GenBank/DDBJ databases">
        <title>Deep-cultivation of Planctomycetes and their phenomic and genomic characterization uncovers novel biology.</title>
        <authorList>
            <person name="Wiegand S."/>
            <person name="Jogler M."/>
            <person name="Boedeker C."/>
            <person name="Pinto D."/>
            <person name="Vollmers J."/>
            <person name="Rivas-Marin E."/>
            <person name="Kohn T."/>
            <person name="Peeters S.H."/>
            <person name="Heuer A."/>
            <person name="Rast P."/>
            <person name="Oberbeckmann S."/>
            <person name="Bunk B."/>
            <person name="Jeske O."/>
            <person name="Meyerdierks A."/>
            <person name="Storesund J.E."/>
            <person name="Kallscheuer N."/>
            <person name="Luecker S."/>
            <person name="Lage O.M."/>
            <person name="Pohl T."/>
            <person name="Merkel B.J."/>
            <person name="Hornburger P."/>
            <person name="Mueller R.-W."/>
            <person name="Bruemmer F."/>
            <person name="Labrenz M."/>
            <person name="Spormann A.M."/>
            <person name="Op Den Camp H."/>
            <person name="Overmann J."/>
            <person name="Amann R."/>
            <person name="Jetten M.S.M."/>
            <person name="Mascher T."/>
            <person name="Medema M.H."/>
            <person name="Devos D.P."/>
            <person name="Kaster A.-K."/>
            <person name="Ovreas L."/>
            <person name="Rohde M."/>
            <person name="Galperin M.Y."/>
            <person name="Jogler C."/>
        </authorList>
    </citation>
    <scope>NUCLEOTIDE SEQUENCE [LARGE SCALE GENOMIC DNA]</scope>
    <source>
        <strain evidence="7 8">Pla22</strain>
    </source>
</reference>
<dbReference type="GO" id="GO:0015562">
    <property type="term" value="F:efflux transmembrane transporter activity"/>
    <property type="evidence" value="ECO:0007669"/>
    <property type="project" value="InterPro"/>
</dbReference>
<keyword evidence="2" id="KW-1134">Transmembrane beta strand</keyword>
<sequence>MTRFTPQERTARLPTQVGRTNRRALILQSLGFAFSVSSLLTSTCLLGCASGKQPQRPDTVASTTTTPAMADRNGRSSTSNADYRPSITRSPFQVVSALLASDDLDPYTAQATKPADVSEGLIAEVEAAIEQSHQRELGIESQLPAQTSDYHRPFNSAQTPENFRDLTEAEMLAVALANSPVLRPLGVQVLANPEAVTTTYDPQIAATDPFFGPQAALSEFDSRLSLTANAQNNDRVFNNTIVGGNAQELTQDLATVNAGLQKRTLSGATIQLGANHLYDNNNRTGNLFQNYWETQWEAGVRQPLLQGAGRNFNLIAGPNAQPGFNFSNGIVIARLNVKVTEADFEIEVRDFVRDLYATYWQLQQQYAVYQSVREAEDLAYRTWQAVLARRNASVLGGEANKEAQARARYYSFLRQRQTALGGESGQGGLYVVERRLRMLMGIAIVDGQLLRPVDDASTARFAFDFDGLVGRAMDQRTELTRQSLRVRQQELKMLAAKNFLLPQLDLIGRYRMRGFGDDLTGEGSRFSSAYNDLTSLDHQEWEFGVEMGVAAGRRQAKAAVRNALLQLNREQTVLAEQQRSVRHEVADAHAEVASSFAALEATLAQVDAARDRLAASQAQYEADKIQIEFLLDAQEELLRAETQLASDLSRYALSLVNIGTATGSLLNDLGIFISNSGCGSHPVYAGT</sequence>
<dbReference type="GO" id="GO:0009279">
    <property type="term" value="C:cell outer membrane"/>
    <property type="evidence" value="ECO:0007669"/>
    <property type="project" value="UniProtKB-SubCell"/>
</dbReference>
<dbReference type="GO" id="GO:1990281">
    <property type="term" value="C:efflux pump complex"/>
    <property type="evidence" value="ECO:0007669"/>
    <property type="project" value="TreeGrafter"/>
</dbReference>
<evidence type="ECO:0000256" key="5">
    <source>
        <dbReference type="ARBA" id="ARBA00023237"/>
    </source>
</evidence>
<dbReference type="GO" id="GO:0015288">
    <property type="term" value="F:porin activity"/>
    <property type="evidence" value="ECO:0007669"/>
    <property type="project" value="TreeGrafter"/>
</dbReference>
<dbReference type="AlphaFoldDB" id="A0A5C5WVP1"/>
<dbReference type="InterPro" id="IPR051906">
    <property type="entry name" value="TolC-like"/>
</dbReference>
<evidence type="ECO:0000256" key="3">
    <source>
        <dbReference type="ARBA" id="ARBA00022692"/>
    </source>
</evidence>
<dbReference type="Proteomes" id="UP000316598">
    <property type="component" value="Unassembled WGS sequence"/>
</dbReference>
<keyword evidence="4" id="KW-0472">Membrane</keyword>
<keyword evidence="3" id="KW-0812">Transmembrane</keyword>
<comment type="caution">
    <text evidence="7">The sequence shown here is derived from an EMBL/GenBank/DDBJ whole genome shotgun (WGS) entry which is preliminary data.</text>
</comment>
<evidence type="ECO:0000256" key="2">
    <source>
        <dbReference type="ARBA" id="ARBA00022452"/>
    </source>
</evidence>
<evidence type="ECO:0000256" key="1">
    <source>
        <dbReference type="ARBA" id="ARBA00004442"/>
    </source>
</evidence>
<dbReference type="SUPFAM" id="SSF56954">
    <property type="entry name" value="Outer membrane efflux proteins (OEP)"/>
    <property type="match status" value="1"/>
</dbReference>
<evidence type="ECO:0000256" key="6">
    <source>
        <dbReference type="SAM" id="MobiDB-lite"/>
    </source>
</evidence>
<keyword evidence="5" id="KW-0998">Cell outer membrane</keyword>
<protein>
    <submittedName>
        <fullName evidence="7">Outer membrane channel protein</fullName>
    </submittedName>
</protein>
<gene>
    <name evidence="7" type="ORF">Pla22_22700</name>
</gene>
<dbReference type="PANTHER" id="PTHR30026:SF23">
    <property type="entry name" value="TO APRF-PUTATIVE OUTER MEMBRANE EFFLUX PROTEIN OR SECRETED ALKALINE PHOSPHATASE-RELATED"/>
    <property type="match status" value="1"/>
</dbReference>
<evidence type="ECO:0000313" key="7">
    <source>
        <dbReference type="EMBL" id="TWT54620.1"/>
    </source>
</evidence>
<dbReference type="PANTHER" id="PTHR30026">
    <property type="entry name" value="OUTER MEMBRANE PROTEIN TOLC"/>
    <property type="match status" value="1"/>
</dbReference>
<name>A0A5C5WVP1_9BACT</name>
<feature type="compositionally biased region" description="Polar residues" evidence="6">
    <location>
        <begin position="75"/>
        <end position="85"/>
    </location>
</feature>
<dbReference type="EMBL" id="SJPI01000001">
    <property type="protein sequence ID" value="TWT54620.1"/>
    <property type="molecule type" value="Genomic_DNA"/>
</dbReference>